<dbReference type="Gene3D" id="3.40.1280.10">
    <property type="match status" value="1"/>
</dbReference>
<dbReference type="InterPro" id="IPR016009">
    <property type="entry name" value="tRNA_MeTrfase_TRMD/TRM10"/>
</dbReference>
<dbReference type="PANTHER" id="PTHR46417">
    <property type="entry name" value="TRNA (GUANINE-N(1)-)-METHYLTRANSFERASE"/>
    <property type="match status" value="1"/>
</dbReference>
<name>A0AAT9G5B2_9ENTR</name>
<dbReference type="CDD" id="cd18080">
    <property type="entry name" value="TrmD-like"/>
    <property type="match status" value="1"/>
</dbReference>
<evidence type="ECO:0000256" key="14">
    <source>
        <dbReference type="ARBA" id="ARBA00047783"/>
    </source>
</evidence>
<keyword evidence="10 15" id="KW-0949">S-adenosyl-L-methionine</keyword>
<comment type="subunit">
    <text evidence="4 15 17">Homodimer.</text>
</comment>
<comment type="subcellular location">
    <subcellularLocation>
        <location evidence="2 15 17">Cytoplasm</location>
    </subcellularLocation>
</comment>
<dbReference type="InterPro" id="IPR023148">
    <property type="entry name" value="tRNA_m1G_MeTrfase_C_sf"/>
</dbReference>
<evidence type="ECO:0000256" key="11">
    <source>
        <dbReference type="ARBA" id="ARBA00022694"/>
    </source>
</evidence>
<dbReference type="InterPro" id="IPR029028">
    <property type="entry name" value="Alpha/beta_knot_MTases"/>
</dbReference>
<comment type="catalytic activity">
    <reaction evidence="14 15 17">
        <text>guanosine(37) in tRNA + S-adenosyl-L-methionine = N(1)-methylguanosine(37) in tRNA + S-adenosyl-L-homocysteine + H(+)</text>
        <dbReference type="Rhea" id="RHEA:36899"/>
        <dbReference type="Rhea" id="RHEA-COMP:10145"/>
        <dbReference type="Rhea" id="RHEA-COMP:10147"/>
        <dbReference type="ChEBI" id="CHEBI:15378"/>
        <dbReference type="ChEBI" id="CHEBI:57856"/>
        <dbReference type="ChEBI" id="CHEBI:59789"/>
        <dbReference type="ChEBI" id="CHEBI:73542"/>
        <dbReference type="ChEBI" id="CHEBI:74269"/>
        <dbReference type="EC" id="2.1.1.228"/>
    </reaction>
</comment>
<keyword evidence="11 15" id="KW-0819">tRNA processing</keyword>
<reference evidence="19" key="2">
    <citation type="submission" date="2023-10" db="EMBL/GenBank/DDBJ databases">
        <authorList>
            <person name="Koga R."/>
            <person name="Fukatsu T."/>
        </authorList>
    </citation>
    <scope>NUCLEOTIDE SEQUENCE</scope>
    <source>
        <strain evidence="19">Kw-01</strain>
    </source>
</reference>
<dbReference type="InterPro" id="IPR002649">
    <property type="entry name" value="tRNA_m1G_MeTrfase_TrmD"/>
</dbReference>
<evidence type="ECO:0000259" key="18">
    <source>
        <dbReference type="Pfam" id="PF01746"/>
    </source>
</evidence>
<feature type="binding site" evidence="15 16">
    <location>
        <begin position="133"/>
        <end position="138"/>
    </location>
    <ligand>
        <name>S-adenosyl-L-methionine</name>
        <dbReference type="ChEBI" id="CHEBI:59789"/>
    </ligand>
</feature>
<evidence type="ECO:0000256" key="15">
    <source>
        <dbReference type="HAMAP-Rule" id="MF_00605"/>
    </source>
</evidence>
<dbReference type="FunFam" id="3.40.1280.10:FF:000001">
    <property type="entry name" value="tRNA (guanine-N(1)-)-methyltransferase"/>
    <property type="match status" value="1"/>
</dbReference>
<evidence type="ECO:0000256" key="7">
    <source>
        <dbReference type="ARBA" id="ARBA00022490"/>
    </source>
</evidence>
<dbReference type="EMBL" id="AP028961">
    <property type="protein sequence ID" value="BET44900.1"/>
    <property type="molecule type" value="Genomic_DNA"/>
</dbReference>
<sequence>MIIGIITIFPEMFLTITKFGIISKAIKKNILNITYWNPRNFTTNKHRMIDDKPYGGGPGMLMLVQPINDAINAAKINMGNNIKVIYLSPQGRKLHQNNIHELSEYKKIILVCGRYKGIDDRLLKNAIDEEWSIGDYIITGGELAAMIIIDAIARLLDGTINNSESIQTDSFANGILDCPYFTRPKIIAGMKVPDVLLSGNHAKIKRWKKKQSLGNTWLKRPDLLMNIKLTEDEKLLLFEFQNEYNIKKQ</sequence>
<dbReference type="GO" id="GO:0052906">
    <property type="term" value="F:tRNA (guanine(37)-N1)-methyltransferase activity"/>
    <property type="evidence" value="ECO:0007669"/>
    <property type="project" value="UniProtKB-UniRule"/>
</dbReference>
<reference evidence="19" key="1">
    <citation type="journal article" date="2023" name="Front. Microbiol.">
        <title>Genome analysis of Candidatus Aschnera chinzeii, the bacterial endosymbiont of the blood-sucking bat fly Penicillidia jenynsii (Insecta: Diptera: Nycteribiidae).</title>
        <authorList>
            <person name="Koga R."/>
            <person name="Moriyama M."/>
            <person name="Nozaki T."/>
            <person name="Fukatsu T."/>
        </authorList>
    </citation>
    <scope>NUCLEOTIDE SEQUENCE</scope>
    <source>
        <strain evidence="19">Kw-01</strain>
    </source>
</reference>
<dbReference type="HAMAP" id="MF_00605">
    <property type="entry name" value="TrmD"/>
    <property type="match status" value="1"/>
</dbReference>
<comment type="function">
    <text evidence="1 15 17">Specifically methylates guanosine-37 in various tRNAs.</text>
</comment>
<dbReference type="GO" id="GO:0005829">
    <property type="term" value="C:cytosol"/>
    <property type="evidence" value="ECO:0007669"/>
    <property type="project" value="TreeGrafter"/>
</dbReference>
<dbReference type="Gene3D" id="1.10.1270.20">
    <property type="entry name" value="tRNA(m1g37)methyltransferase, domain 2"/>
    <property type="match status" value="1"/>
</dbReference>
<keyword evidence="9 15" id="KW-0808">Transferase</keyword>
<evidence type="ECO:0000256" key="8">
    <source>
        <dbReference type="ARBA" id="ARBA00022603"/>
    </source>
</evidence>
<evidence type="ECO:0000256" key="5">
    <source>
        <dbReference type="ARBA" id="ARBA00012807"/>
    </source>
</evidence>
<dbReference type="NCBIfam" id="TIGR00088">
    <property type="entry name" value="trmD"/>
    <property type="match status" value="1"/>
</dbReference>
<evidence type="ECO:0000256" key="12">
    <source>
        <dbReference type="ARBA" id="ARBA00029736"/>
    </source>
</evidence>
<dbReference type="Pfam" id="PF01746">
    <property type="entry name" value="tRNA_m1G_MT"/>
    <property type="match status" value="1"/>
</dbReference>
<protein>
    <recommendedName>
        <fullName evidence="6 15">tRNA (guanine-N(1)-)-methyltransferase</fullName>
        <ecNumber evidence="5 15">2.1.1.228</ecNumber>
    </recommendedName>
    <alternativeName>
        <fullName evidence="12 15">M1G-methyltransferase</fullName>
    </alternativeName>
    <alternativeName>
        <fullName evidence="13 15">tRNA [GM37] methyltransferase</fullName>
    </alternativeName>
</protein>
<evidence type="ECO:0000256" key="17">
    <source>
        <dbReference type="RuleBase" id="RU003464"/>
    </source>
</evidence>
<dbReference type="SUPFAM" id="SSF75217">
    <property type="entry name" value="alpha/beta knot"/>
    <property type="match status" value="1"/>
</dbReference>
<feature type="domain" description="tRNA methyltransferase TRMD/TRM10-type" evidence="18">
    <location>
        <begin position="1"/>
        <end position="225"/>
    </location>
</feature>
<evidence type="ECO:0000256" key="3">
    <source>
        <dbReference type="ARBA" id="ARBA00007630"/>
    </source>
</evidence>
<keyword evidence="7 15" id="KW-0963">Cytoplasm</keyword>
<dbReference type="PIRSF" id="PIRSF000386">
    <property type="entry name" value="tRNA_mtase"/>
    <property type="match status" value="1"/>
</dbReference>
<evidence type="ECO:0000256" key="13">
    <source>
        <dbReference type="ARBA" id="ARBA00033392"/>
    </source>
</evidence>
<evidence type="ECO:0000256" key="4">
    <source>
        <dbReference type="ARBA" id="ARBA00011738"/>
    </source>
</evidence>
<dbReference type="AlphaFoldDB" id="A0AAT9G5B2"/>
<comment type="similarity">
    <text evidence="3 15 17">Belongs to the RNA methyltransferase TrmD family.</text>
</comment>
<evidence type="ECO:0000256" key="9">
    <source>
        <dbReference type="ARBA" id="ARBA00022679"/>
    </source>
</evidence>
<accession>A0AAT9G5B2</accession>
<evidence type="ECO:0000256" key="6">
    <source>
        <dbReference type="ARBA" id="ARBA00014679"/>
    </source>
</evidence>
<keyword evidence="8 15" id="KW-0489">Methyltransferase</keyword>
<dbReference type="PANTHER" id="PTHR46417:SF1">
    <property type="entry name" value="TRNA (GUANINE-N(1)-)-METHYLTRANSFERASE"/>
    <property type="match status" value="1"/>
</dbReference>
<dbReference type="InterPro" id="IPR029026">
    <property type="entry name" value="tRNA_m1G_MTases_N"/>
</dbReference>
<gene>
    <name evidence="15 19" type="primary">trmD</name>
    <name evidence="19" type="ORF">ACHINZ_5750</name>
</gene>
<dbReference type="EC" id="2.1.1.228" evidence="5 15"/>
<evidence type="ECO:0000256" key="2">
    <source>
        <dbReference type="ARBA" id="ARBA00004496"/>
    </source>
</evidence>
<evidence type="ECO:0000256" key="16">
    <source>
        <dbReference type="PIRSR" id="PIRSR000386-1"/>
    </source>
</evidence>
<dbReference type="NCBIfam" id="NF000648">
    <property type="entry name" value="PRK00026.1"/>
    <property type="match status" value="1"/>
</dbReference>
<evidence type="ECO:0000256" key="1">
    <source>
        <dbReference type="ARBA" id="ARBA00002634"/>
    </source>
</evidence>
<proteinExistence type="inferred from homology"/>
<dbReference type="FunFam" id="1.10.1270.20:FF:000001">
    <property type="entry name" value="tRNA (guanine-N(1)-)-methyltransferase"/>
    <property type="match status" value="1"/>
</dbReference>
<dbReference type="GO" id="GO:0002939">
    <property type="term" value="P:tRNA N1-guanine methylation"/>
    <property type="evidence" value="ECO:0007669"/>
    <property type="project" value="TreeGrafter"/>
</dbReference>
<evidence type="ECO:0000256" key="10">
    <source>
        <dbReference type="ARBA" id="ARBA00022691"/>
    </source>
</evidence>
<organism evidence="19">
    <name type="scientific">Candidatus Aschnera chinzeii</name>
    <dbReference type="NCBI Taxonomy" id="1485666"/>
    <lineage>
        <taxon>Bacteria</taxon>
        <taxon>Pseudomonadati</taxon>
        <taxon>Pseudomonadota</taxon>
        <taxon>Gammaproteobacteria</taxon>
        <taxon>Enterobacterales</taxon>
        <taxon>Enterobacteriaceae</taxon>
        <taxon>Candidatus Aschnera</taxon>
    </lineage>
</organism>
<feature type="binding site" evidence="15 16">
    <location>
        <position position="113"/>
    </location>
    <ligand>
        <name>S-adenosyl-L-methionine</name>
        <dbReference type="ChEBI" id="CHEBI:59789"/>
    </ligand>
</feature>
<evidence type="ECO:0000313" key="19">
    <source>
        <dbReference type="EMBL" id="BET44900.1"/>
    </source>
</evidence>